<feature type="binding site" description="axial binding residue" evidence="17">
    <location>
        <position position="195"/>
    </location>
    <ligand>
        <name>heme c</name>
        <dbReference type="ChEBI" id="CHEBI:61717"/>
        <label>2</label>
    </ligand>
    <ligandPart>
        <name>Fe</name>
        <dbReference type="ChEBI" id="CHEBI:18248"/>
    </ligandPart>
</feature>
<evidence type="ECO:0000256" key="4">
    <source>
        <dbReference type="ARBA" id="ARBA00022617"/>
    </source>
</evidence>
<keyword evidence="6 14" id="KW-0479">Metal-binding</keyword>
<dbReference type="Pfam" id="PF21342">
    <property type="entry name" value="SoxA-TsdA_cyt-c"/>
    <property type="match status" value="2"/>
</dbReference>
<sequence length="276" mass="30209">MRCPDPRSVVAGTLLVLFTGLAAANPEVTRTAITERFQRDFPALSPADYALGAAAFDAELRAQVEANAGAAQAAGVVEAGKKVALRKFKNGRTIAGCFPNGGKRIAATYPQYDSRLKRIVTLETAVNQCLKTHNEPLLDPADTEMATLTAYLRSLSDQQKIAVRIPTAANEKFEEGRRLYFTRLGQRNYACATCHVQGAGKRYDDLPLSPALGQATHWPIYRDAKPVTLQARIRECLERMGAAPFAAGSDELNHIELFLTYLSNGMPLRANAWRSR</sequence>
<keyword evidence="3 14" id="KW-0813">Transport</keyword>
<evidence type="ECO:0000256" key="9">
    <source>
        <dbReference type="ARBA" id="ARBA00022982"/>
    </source>
</evidence>
<keyword evidence="4 14" id="KW-0349">Heme</keyword>
<dbReference type="GO" id="GO:0020037">
    <property type="term" value="F:heme binding"/>
    <property type="evidence" value="ECO:0007669"/>
    <property type="project" value="InterPro"/>
</dbReference>
<dbReference type="GO" id="GO:0009055">
    <property type="term" value="F:electron transfer activity"/>
    <property type="evidence" value="ECO:0007669"/>
    <property type="project" value="InterPro"/>
</dbReference>
<evidence type="ECO:0000256" key="14">
    <source>
        <dbReference type="PIRNR" id="PIRNR038455"/>
    </source>
</evidence>
<keyword evidence="7 18" id="KW-0732">Signal</keyword>
<accession>A0A6M4H4M3</accession>
<dbReference type="RefSeq" id="WP_171161317.1">
    <property type="nucleotide sequence ID" value="NZ_CP053073.1"/>
</dbReference>
<evidence type="ECO:0000256" key="15">
    <source>
        <dbReference type="PIRSR" id="PIRSR038455-1"/>
    </source>
</evidence>
<evidence type="ECO:0000256" key="3">
    <source>
        <dbReference type="ARBA" id="ARBA00022448"/>
    </source>
</evidence>
<proteinExistence type="inferred from homology"/>
<comment type="catalytic activity">
    <reaction evidence="12 14">
        <text>L-cysteinyl-[SoxY protein] + thiosulfate + 2 Fe(III)-[cytochrome c] = S-sulfosulfanyl-L-cysteinyl-[SoxY protein] + 2 Fe(II)-[cytochrome c] + 2 H(+)</text>
        <dbReference type="Rhea" id="RHEA:56720"/>
        <dbReference type="Rhea" id="RHEA-COMP:10350"/>
        <dbReference type="Rhea" id="RHEA-COMP:14328"/>
        <dbReference type="Rhea" id="RHEA-COMP:14399"/>
        <dbReference type="Rhea" id="RHEA-COMP:14691"/>
        <dbReference type="ChEBI" id="CHEBI:15378"/>
        <dbReference type="ChEBI" id="CHEBI:29033"/>
        <dbReference type="ChEBI" id="CHEBI:29034"/>
        <dbReference type="ChEBI" id="CHEBI:29950"/>
        <dbReference type="ChEBI" id="CHEBI:33542"/>
        <dbReference type="ChEBI" id="CHEBI:139321"/>
        <dbReference type="EC" id="2.8.5.2"/>
    </reaction>
</comment>
<dbReference type="KEGG" id="upl:DSM104440_01380"/>
<dbReference type="GO" id="GO:0016740">
    <property type="term" value="F:transferase activity"/>
    <property type="evidence" value="ECO:0007669"/>
    <property type="project" value="UniProtKB-KW"/>
</dbReference>
<evidence type="ECO:0000256" key="5">
    <source>
        <dbReference type="ARBA" id="ARBA00022679"/>
    </source>
</evidence>
<feature type="active site" description="Cysteine persulfide intermediate" evidence="15">
    <location>
        <position position="236"/>
    </location>
</feature>
<feature type="signal peptide" evidence="18">
    <location>
        <begin position="1"/>
        <end position="24"/>
    </location>
</feature>
<feature type="binding site" description="axial binding residue" evidence="17">
    <location>
        <position position="129"/>
    </location>
    <ligand>
        <name>heme c</name>
        <dbReference type="ChEBI" id="CHEBI:61717"/>
        <label>1</label>
    </ligand>
    <ligandPart>
        <name>Fe</name>
        <dbReference type="ChEBI" id="CHEBI:18248"/>
    </ligandPart>
</feature>
<evidence type="ECO:0000256" key="13">
    <source>
        <dbReference type="ARBA" id="ARBA00048423"/>
    </source>
</evidence>
<dbReference type="Proteomes" id="UP000503096">
    <property type="component" value="Chromosome"/>
</dbReference>
<dbReference type="NCBIfam" id="TIGR04484">
    <property type="entry name" value="thiosulf_SoxA"/>
    <property type="match status" value="1"/>
</dbReference>
<comment type="cofactor">
    <cofactor evidence="16">
        <name>heme</name>
        <dbReference type="ChEBI" id="CHEBI:30413"/>
    </cofactor>
    <text evidence="16">Binds 2 heme groups per subunit.</text>
</comment>
<evidence type="ECO:0000256" key="8">
    <source>
        <dbReference type="ARBA" id="ARBA00022764"/>
    </source>
</evidence>
<keyword evidence="5 14" id="KW-0808">Transferase</keyword>
<evidence type="ECO:0000256" key="2">
    <source>
        <dbReference type="ARBA" id="ARBA00011530"/>
    </source>
</evidence>
<dbReference type="GO" id="GO:0070069">
    <property type="term" value="C:cytochrome complex"/>
    <property type="evidence" value="ECO:0007669"/>
    <property type="project" value="InterPro"/>
</dbReference>
<organism evidence="20 21">
    <name type="scientific">Usitatibacter palustris</name>
    <dbReference type="NCBI Taxonomy" id="2732487"/>
    <lineage>
        <taxon>Bacteria</taxon>
        <taxon>Pseudomonadati</taxon>
        <taxon>Pseudomonadota</taxon>
        <taxon>Betaproteobacteria</taxon>
        <taxon>Nitrosomonadales</taxon>
        <taxon>Usitatibacteraceae</taxon>
        <taxon>Usitatibacter</taxon>
    </lineage>
</organism>
<evidence type="ECO:0000313" key="21">
    <source>
        <dbReference type="Proteomes" id="UP000503096"/>
    </source>
</evidence>
<name>A0A6M4H4M3_9PROT</name>
<dbReference type="Gene3D" id="1.10.760.10">
    <property type="entry name" value="Cytochrome c-like domain"/>
    <property type="match status" value="2"/>
</dbReference>
<dbReference type="GO" id="GO:0046872">
    <property type="term" value="F:metal ion binding"/>
    <property type="evidence" value="ECO:0007669"/>
    <property type="project" value="UniProtKB-KW"/>
</dbReference>
<evidence type="ECO:0000259" key="19">
    <source>
        <dbReference type="Pfam" id="PF21342"/>
    </source>
</evidence>
<evidence type="ECO:0000256" key="12">
    <source>
        <dbReference type="ARBA" id="ARBA00048077"/>
    </source>
</evidence>
<dbReference type="GO" id="GO:0042597">
    <property type="term" value="C:periplasmic space"/>
    <property type="evidence" value="ECO:0007669"/>
    <property type="project" value="UniProtKB-SubCell"/>
</dbReference>
<evidence type="ECO:0000256" key="17">
    <source>
        <dbReference type="PIRSR" id="PIRSR038455-3"/>
    </source>
</evidence>
<keyword evidence="9 14" id="KW-0249">Electron transport</keyword>
<feature type="domain" description="Cytochrome c" evidence="19">
    <location>
        <begin position="175"/>
        <end position="268"/>
    </location>
</feature>
<evidence type="ECO:0000256" key="6">
    <source>
        <dbReference type="ARBA" id="ARBA00022723"/>
    </source>
</evidence>
<comment type="subunit">
    <text evidence="2 14">Heterodimer of SoxA and SoxX.</text>
</comment>
<dbReference type="AlphaFoldDB" id="A0A6M4H4M3"/>
<keyword evidence="10 14" id="KW-0408">Iron</keyword>
<evidence type="ECO:0000256" key="7">
    <source>
        <dbReference type="ARBA" id="ARBA00022729"/>
    </source>
</evidence>
<comment type="catalytic activity">
    <reaction evidence="13 14">
        <text>S-sulfanyl-L-cysteinyl-[SoxY protein] + thiosulfate + 2 Fe(III)-[cytochrome c] = S-(2-sulfodisulfanyl)-L-cysteinyl-[SoxY protein] + 2 Fe(II)-[cytochrome c] + 2 H(+)</text>
        <dbReference type="Rhea" id="RHEA:51224"/>
        <dbReference type="Rhea" id="RHEA-COMP:10350"/>
        <dbReference type="Rhea" id="RHEA-COMP:14399"/>
        <dbReference type="Rhea" id="RHEA-COMP:14689"/>
        <dbReference type="Rhea" id="RHEA-COMP:14690"/>
        <dbReference type="ChEBI" id="CHEBI:15378"/>
        <dbReference type="ChEBI" id="CHEBI:29033"/>
        <dbReference type="ChEBI" id="CHEBI:29034"/>
        <dbReference type="ChEBI" id="CHEBI:33542"/>
        <dbReference type="ChEBI" id="CHEBI:61963"/>
        <dbReference type="ChEBI" id="CHEBI:140664"/>
        <dbReference type="EC" id="2.8.5.2"/>
    </reaction>
</comment>
<feature type="binding site" description="axial binding residue" evidence="17">
    <location>
        <position position="236"/>
    </location>
    <ligand>
        <name>heme c</name>
        <dbReference type="ChEBI" id="CHEBI:61717"/>
        <label>2</label>
    </ligand>
    <ligandPart>
        <name>Fe</name>
        <dbReference type="ChEBI" id="CHEBI:18248"/>
    </ligandPart>
</feature>
<dbReference type="InterPro" id="IPR036909">
    <property type="entry name" value="Cyt_c-like_dom_sf"/>
</dbReference>
<comment type="subcellular location">
    <subcellularLocation>
        <location evidence="1 14">Periplasm</location>
    </subcellularLocation>
</comment>
<dbReference type="InterPro" id="IPR025710">
    <property type="entry name" value="SoxA"/>
</dbReference>
<dbReference type="InParanoid" id="A0A6M4H4M3"/>
<gene>
    <name evidence="20" type="primary">soxA_2</name>
    <name evidence="20" type="ORF">DSM104440_01380</name>
</gene>
<feature type="binding site" description="covalent" evidence="16">
    <location>
        <position position="97"/>
    </location>
    <ligand>
        <name>heme c</name>
        <dbReference type="ChEBI" id="CHEBI:61717"/>
        <label>1</label>
    </ligand>
</feature>
<dbReference type="GO" id="GO:0019417">
    <property type="term" value="P:sulfur oxidation"/>
    <property type="evidence" value="ECO:0007669"/>
    <property type="project" value="InterPro"/>
</dbReference>
<evidence type="ECO:0000256" key="18">
    <source>
        <dbReference type="SAM" id="SignalP"/>
    </source>
</evidence>
<dbReference type="PIRSF" id="PIRSF038455">
    <property type="entry name" value="SoxA"/>
    <property type="match status" value="1"/>
</dbReference>
<dbReference type="InterPro" id="IPR009056">
    <property type="entry name" value="Cyt_c-like_dom"/>
</dbReference>
<dbReference type="EC" id="2.8.5.2" evidence="14"/>
<comment type="similarity">
    <text evidence="11 14">Belongs to the SoxA family.</text>
</comment>
<feature type="chain" id="PRO_5026918316" description="SoxAX cytochrome complex subunit A" evidence="18">
    <location>
        <begin position="25"/>
        <end position="276"/>
    </location>
</feature>
<evidence type="ECO:0000256" key="11">
    <source>
        <dbReference type="ARBA" id="ARBA00025746"/>
    </source>
</evidence>
<reference evidence="20 21" key="1">
    <citation type="submission" date="2020-04" db="EMBL/GenBank/DDBJ databases">
        <title>Usitatibacter rugosus gen. nov., sp. nov. and Usitatibacter palustris sp. nov., novel members of Usitatibacteraceae fam. nov. within the order Nitrosomonadales isolated from soil.</title>
        <authorList>
            <person name="Huber K.J."/>
            <person name="Neumann-Schaal M."/>
            <person name="Geppert A."/>
            <person name="Luckner M."/>
            <person name="Wanner G."/>
            <person name="Overmann J."/>
        </authorList>
    </citation>
    <scope>NUCLEOTIDE SEQUENCE [LARGE SCALE GENOMIC DNA]</scope>
    <source>
        <strain evidence="20 21">Swamp67</strain>
    </source>
</reference>
<dbReference type="SUPFAM" id="SSF46626">
    <property type="entry name" value="Cytochrome c"/>
    <property type="match status" value="2"/>
</dbReference>
<evidence type="ECO:0000256" key="16">
    <source>
        <dbReference type="PIRSR" id="PIRSR038455-2"/>
    </source>
</evidence>
<feature type="binding site" description="covalent" evidence="16">
    <location>
        <position position="191"/>
    </location>
    <ligand>
        <name>heme c</name>
        <dbReference type="ChEBI" id="CHEBI:61717"/>
        <label>2</label>
    </ligand>
</feature>
<keyword evidence="21" id="KW-1185">Reference proteome</keyword>
<evidence type="ECO:0000256" key="1">
    <source>
        <dbReference type="ARBA" id="ARBA00004418"/>
    </source>
</evidence>
<dbReference type="GO" id="GO:0016669">
    <property type="term" value="F:oxidoreductase activity, acting on a sulfur group of donors, cytochrome as acceptor"/>
    <property type="evidence" value="ECO:0007669"/>
    <property type="project" value="InterPro"/>
</dbReference>
<feature type="binding site" evidence="16">
    <location>
        <position position="232"/>
    </location>
    <ligand>
        <name>substrate</name>
    </ligand>
</feature>
<protein>
    <recommendedName>
        <fullName evidence="14">SoxAX cytochrome complex subunit A</fullName>
        <ecNumber evidence="14">2.8.5.2</ecNumber>
    </recommendedName>
    <alternativeName>
        <fullName evidence="14">Protein SoxA</fullName>
    </alternativeName>
    <alternativeName>
        <fullName evidence="14">Sulfur oxidizing protein A</fullName>
    </alternativeName>
    <alternativeName>
        <fullName evidence="14">Thiosulfate-oxidizing multienzyme system protein SoxA</fullName>
    </alternativeName>
</protein>
<feature type="domain" description="Cytochrome c" evidence="19">
    <location>
        <begin position="88"/>
        <end position="161"/>
    </location>
</feature>
<keyword evidence="8 14" id="KW-0574">Periplasm</keyword>
<evidence type="ECO:0000313" key="20">
    <source>
        <dbReference type="EMBL" id="QJR14579.1"/>
    </source>
</evidence>
<feature type="binding site" description="covalent" evidence="16">
    <location>
        <position position="194"/>
    </location>
    <ligand>
        <name>heme c</name>
        <dbReference type="ChEBI" id="CHEBI:61717"/>
        <label>2</label>
    </ligand>
</feature>
<evidence type="ECO:0000256" key="10">
    <source>
        <dbReference type="ARBA" id="ARBA00023004"/>
    </source>
</evidence>
<dbReference type="EMBL" id="CP053073">
    <property type="protein sequence ID" value="QJR14579.1"/>
    <property type="molecule type" value="Genomic_DNA"/>
</dbReference>